<keyword evidence="2" id="KW-0689">Ribosomal protein</keyword>
<dbReference type="PANTHER" id="PTHR10956">
    <property type="entry name" value="60S RIBOSOMAL PROTEIN L31"/>
    <property type="match status" value="1"/>
</dbReference>
<evidence type="ECO:0000313" key="5">
    <source>
        <dbReference type="Proteomes" id="UP000799118"/>
    </source>
</evidence>
<dbReference type="InterPro" id="IPR000054">
    <property type="entry name" value="Ribosomal_eL31"/>
</dbReference>
<protein>
    <recommendedName>
        <fullName evidence="6">60S ribosomal protein L31</fullName>
    </recommendedName>
</protein>
<dbReference type="Gene3D" id="3.10.440.10">
    <property type="match status" value="1"/>
</dbReference>
<dbReference type="InterPro" id="IPR023621">
    <property type="entry name" value="Ribosomal_eL31_dom_sf"/>
</dbReference>
<dbReference type="Pfam" id="PF01198">
    <property type="entry name" value="Ribosomal_L31e"/>
    <property type="match status" value="1"/>
</dbReference>
<dbReference type="GO" id="GO:0003735">
    <property type="term" value="F:structural constituent of ribosome"/>
    <property type="evidence" value="ECO:0007669"/>
    <property type="project" value="InterPro"/>
</dbReference>
<name>A0A6A4H8U6_9AGAR</name>
<dbReference type="Proteomes" id="UP000799118">
    <property type="component" value="Unassembled WGS sequence"/>
</dbReference>
<evidence type="ECO:0000256" key="2">
    <source>
        <dbReference type="ARBA" id="ARBA00022980"/>
    </source>
</evidence>
<dbReference type="EMBL" id="ML769568">
    <property type="protein sequence ID" value="KAE9393595.1"/>
    <property type="molecule type" value="Genomic_DNA"/>
</dbReference>
<comment type="similarity">
    <text evidence="1">Belongs to the eukaryotic ribosomal protein eL31 family.</text>
</comment>
<dbReference type="AlphaFoldDB" id="A0A6A4H8U6"/>
<reference evidence="4" key="1">
    <citation type="journal article" date="2019" name="Environ. Microbiol.">
        <title>Fungal ecological strategies reflected in gene transcription - a case study of two litter decomposers.</title>
        <authorList>
            <person name="Barbi F."/>
            <person name="Kohler A."/>
            <person name="Barry K."/>
            <person name="Baskaran P."/>
            <person name="Daum C."/>
            <person name="Fauchery L."/>
            <person name="Ihrmark K."/>
            <person name="Kuo A."/>
            <person name="LaButti K."/>
            <person name="Lipzen A."/>
            <person name="Morin E."/>
            <person name="Grigoriev I.V."/>
            <person name="Henrissat B."/>
            <person name="Lindahl B."/>
            <person name="Martin F."/>
        </authorList>
    </citation>
    <scope>NUCLEOTIDE SEQUENCE</scope>
    <source>
        <strain evidence="4">JB14</strain>
    </source>
</reference>
<dbReference type="GO" id="GO:0002181">
    <property type="term" value="P:cytoplasmic translation"/>
    <property type="evidence" value="ECO:0007669"/>
    <property type="project" value="TreeGrafter"/>
</dbReference>
<keyword evidence="3" id="KW-0687">Ribonucleoprotein</keyword>
<evidence type="ECO:0000313" key="4">
    <source>
        <dbReference type="EMBL" id="KAE9393595.1"/>
    </source>
</evidence>
<sequence>MGTTDALWAQGIKTVPHRIRVKLERKRNDDDGAKEKLYVYASHVPVNLGLETVVVDVDAE</sequence>
<dbReference type="SUPFAM" id="SSF54575">
    <property type="entry name" value="Ribosomal protein L31e"/>
    <property type="match status" value="1"/>
</dbReference>
<dbReference type="OrthoDB" id="9739313at2759"/>
<gene>
    <name evidence="4" type="ORF">BT96DRAFT_923955</name>
</gene>
<evidence type="ECO:0008006" key="6">
    <source>
        <dbReference type="Google" id="ProtNLM"/>
    </source>
</evidence>
<evidence type="ECO:0000256" key="3">
    <source>
        <dbReference type="ARBA" id="ARBA00023274"/>
    </source>
</evidence>
<dbReference type="PANTHER" id="PTHR10956:SF0">
    <property type="entry name" value="60S RIBOSOMAL PROTEIN L31"/>
    <property type="match status" value="1"/>
</dbReference>
<organism evidence="4 5">
    <name type="scientific">Gymnopus androsaceus JB14</name>
    <dbReference type="NCBI Taxonomy" id="1447944"/>
    <lineage>
        <taxon>Eukaryota</taxon>
        <taxon>Fungi</taxon>
        <taxon>Dikarya</taxon>
        <taxon>Basidiomycota</taxon>
        <taxon>Agaricomycotina</taxon>
        <taxon>Agaricomycetes</taxon>
        <taxon>Agaricomycetidae</taxon>
        <taxon>Agaricales</taxon>
        <taxon>Marasmiineae</taxon>
        <taxon>Omphalotaceae</taxon>
        <taxon>Gymnopus</taxon>
    </lineage>
</organism>
<accession>A0A6A4H8U6</accession>
<keyword evidence="5" id="KW-1185">Reference proteome</keyword>
<evidence type="ECO:0000256" key="1">
    <source>
        <dbReference type="ARBA" id="ARBA00010808"/>
    </source>
</evidence>
<dbReference type="GO" id="GO:0022625">
    <property type="term" value="C:cytosolic large ribosomal subunit"/>
    <property type="evidence" value="ECO:0007669"/>
    <property type="project" value="TreeGrafter"/>
</dbReference>
<proteinExistence type="inferred from homology"/>